<gene>
    <name evidence="1" type="ORF">DFP72DRAFT_871071</name>
</gene>
<accession>A0A8H6II29</accession>
<dbReference type="AlphaFoldDB" id="A0A8H6II29"/>
<dbReference type="EMBL" id="JACGCI010000004">
    <property type="protein sequence ID" value="KAF6764191.1"/>
    <property type="molecule type" value="Genomic_DNA"/>
</dbReference>
<protein>
    <submittedName>
        <fullName evidence="1">Uncharacterized protein</fullName>
    </submittedName>
</protein>
<evidence type="ECO:0000313" key="2">
    <source>
        <dbReference type="Proteomes" id="UP000521943"/>
    </source>
</evidence>
<proteinExistence type="predicted"/>
<name>A0A8H6II29_9AGAR</name>
<keyword evidence="2" id="KW-1185">Reference proteome</keyword>
<sequence>MVAEHLRLRSLTRVRLYMLFVHHLGSSASLCASTGARITFRDARAQRRIRRRHPLPDRWAWRRPRDGTAAARSTSFVRLKTSLLFQRLRKRLELLYHPTVFAPKQFFAGLTFESQQGI</sequence>
<reference evidence="1 2" key="1">
    <citation type="submission" date="2020-07" db="EMBL/GenBank/DDBJ databases">
        <title>Comparative genomics of pyrophilous fungi reveals a link between fire events and developmental genes.</title>
        <authorList>
            <consortium name="DOE Joint Genome Institute"/>
            <person name="Steindorff A.S."/>
            <person name="Carver A."/>
            <person name="Calhoun S."/>
            <person name="Stillman K."/>
            <person name="Liu H."/>
            <person name="Lipzen A."/>
            <person name="Pangilinan J."/>
            <person name="Labutti K."/>
            <person name="Bruns T.D."/>
            <person name="Grigoriev I.V."/>
        </authorList>
    </citation>
    <scope>NUCLEOTIDE SEQUENCE [LARGE SCALE GENOMIC DNA]</scope>
    <source>
        <strain evidence="1 2">CBS 144469</strain>
    </source>
</reference>
<dbReference type="Proteomes" id="UP000521943">
    <property type="component" value="Unassembled WGS sequence"/>
</dbReference>
<organism evidence="1 2">
    <name type="scientific">Ephemerocybe angulata</name>
    <dbReference type="NCBI Taxonomy" id="980116"/>
    <lineage>
        <taxon>Eukaryota</taxon>
        <taxon>Fungi</taxon>
        <taxon>Dikarya</taxon>
        <taxon>Basidiomycota</taxon>
        <taxon>Agaricomycotina</taxon>
        <taxon>Agaricomycetes</taxon>
        <taxon>Agaricomycetidae</taxon>
        <taxon>Agaricales</taxon>
        <taxon>Agaricineae</taxon>
        <taxon>Psathyrellaceae</taxon>
        <taxon>Ephemerocybe</taxon>
    </lineage>
</organism>
<comment type="caution">
    <text evidence="1">The sequence shown here is derived from an EMBL/GenBank/DDBJ whole genome shotgun (WGS) entry which is preliminary data.</text>
</comment>
<evidence type="ECO:0000313" key="1">
    <source>
        <dbReference type="EMBL" id="KAF6764191.1"/>
    </source>
</evidence>